<dbReference type="EMBL" id="CALNXK010000063">
    <property type="protein sequence ID" value="CAH3139527.1"/>
    <property type="molecule type" value="Genomic_DNA"/>
</dbReference>
<feature type="transmembrane region" description="Helical" evidence="3">
    <location>
        <begin position="884"/>
        <end position="903"/>
    </location>
</feature>
<gene>
    <name evidence="4" type="ORF">PLOB_00040735</name>
</gene>
<dbReference type="InterPro" id="IPR050333">
    <property type="entry name" value="SLRP"/>
</dbReference>
<dbReference type="Pfam" id="PF13855">
    <property type="entry name" value="LRR_8"/>
    <property type="match status" value="4"/>
</dbReference>
<sequence length="1018" mass="115961">SIANNKLEIIKNKTFSGLNYLYELYMDNNDIHRIEATGFYRMGKLRYLYLRGNRLRYIAYGTFYYTKNLYKLDLSRNNISSLPDGVFATLKYLRDLNLSKNALRHIRTGTFRRLPRLKYLYLDFNGIKAIDPRSFSSSRPLYFLNLDGNQLTRINDTTFLRLEYLHQLNLQNNYIREIGKDSFKQMKHLTYLFLHGNRLSKVSPGIFDPLMKCTFLTLNNNNISEIEPQALQGLRTIKTIFLQYNRLLRVKKDDFSSLTRLETLYLFDNEISFFEPGSFPHARLSQLILFKNTGLSSLTIDAKEFQRINVTLYIYPGNLPSLAARTNTYAEVLDKNGFHCQDRNSDWFCDLCPVGTYSRGDGVSTGCHQCPAGGFYQDSVAAVGLTLDGNGCRRCPAGTFVHSKNAPGKASWDCKACPEGTNTTMFAGFRACWCLKAHYRLDRFGPCTACPGKGVECSDDKLNLLRGFYWNWADHDGNYSKSTYKLLIANLAIRNDKYNAQTTRFVGKLPVAYKCLRESSCIGGIDSQCAESYTGPLCANCRRGYYKRAISCHKCPSQKLIAIQFGVLALSILILVLVIIKSNKLSTSGRRTIADIFLAHVKIIIGFYQVLAGILQAFSYIRWPSQVFVLESYIRFVQLNFLEIVSPTCLKENFKMNAYSHFMFTVAANVCIVIFPLFCYLLRLAWVKVKGHQRDKKEDMESKKPHLKVMLFLLFVAYPATCVNIFKILPISCHELCPFEGSSTCPSFLRADYTIECGTNEHKKYTWATYASLSYVVAFPIFLTYLVWKNHHQAQKRIKKFTATETRGNMNQMAMAVLFLHENYSPSCWYWEGIEMARKVILSAGVVFVGSESRTQVGIAAMISGVFAMLHGRFRPIPNRFEDYLQMTSLLVTSFNLLIGVLLKIPSDDVTGNVDAKNENEALGILLLMINALVISIVFARYLIVFKQFLMDCRRNPRFNLGCLNITQETQAGDNDVSLQAMSNESQLDKPGINEEENKVCLCQADDTVIDKTLTDSK</sequence>
<feature type="transmembrane region" description="Helical" evidence="3">
    <location>
        <begin position="707"/>
        <end position="726"/>
    </location>
</feature>
<dbReference type="Proteomes" id="UP001159405">
    <property type="component" value="Unassembled WGS sequence"/>
</dbReference>
<name>A0ABN8PAT4_9CNID</name>
<feature type="transmembrane region" description="Helical" evidence="3">
    <location>
        <begin position="923"/>
        <end position="944"/>
    </location>
</feature>
<dbReference type="SUPFAM" id="SSF52058">
    <property type="entry name" value="L domain-like"/>
    <property type="match status" value="1"/>
</dbReference>
<dbReference type="InterPro" id="IPR003591">
    <property type="entry name" value="Leu-rich_rpt_typical-subtyp"/>
</dbReference>
<dbReference type="CDD" id="cd00185">
    <property type="entry name" value="TNFRSF"/>
    <property type="match status" value="1"/>
</dbReference>
<dbReference type="PANTHER" id="PTHR45712">
    <property type="entry name" value="AGAP008170-PA"/>
    <property type="match status" value="1"/>
</dbReference>
<dbReference type="PROSITE" id="PS51450">
    <property type="entry name" value="LRR"/>
    <property type="match status" value="3"/>
</dbReference>
<evidence type="ECO:0000256" key="1">
    <source>
        <dbReference type="ARBA" id="ARBA00022614"/>
    </source>
</evidence>
<keyword evidence="2" id="KW-0677">Repeat</keyword>
<proteinExistence type="predicted"/>
<keyword evidence="5" id="KW-1185">Reference proteome</keyword>
<reference evidence="4 5" key="1">
    <citation type="submission" date="2022-05" db="EMBL/GenBank/DDBJ databases">
        <authorList>
            <consortium name="Genoscope - CEA"/>
            <person name="William W."/>
        </authorList>
    </citation>
    <scope>NUCLEOTIDE SEQUENCE [LARGE SCALE GENOMIC DNA]</scope>
</reference>
<feature type="transmembrane region" description="Helical" evidence="3">
    <location>
        <begin position="767"/>
        <end position="788"/>
    </location>
</feature>
<dbReference type="PANTHER" id="PTHR45712:SF22">
    <property type="entry name" value="INSULIN-LIKE GROWTH FACTOR-BINDING PROTEIN COMPLEX ACID LABILE SUBUNIT"/>
    <property type="match status" value="1"/>
</dbReference>
<feature type="transmembrane region" description="Helical" evidence="3">
    <location>
        <begin position="560"/>
        <end position="580"/>
    </location>
</feature>
<feature type="transmembrane region" description="Helical" evidence="3">
    <location>
        <begin position="601"/>
        <end position="621"/>
    </location>
</feature>
<evidence type="ECO:0000256" key="2">
    <source>
        <dbReference type="ARBA" id="ARBA00022737"/>
    </source>
</evidence>
<dbReference type="SMART" id="SM01411">
    <property type="entry name" value="Ephrin_rec_like"/>
    <property type="match status" value="2"/>
</dbReference>
<feature type="non-terminal residue" evidence="4">
    <location>
        <position position="1"/>
    </location>
</feature>
<dbReference type="InterPro" id="IPR032675">
    <property type="entry name" value="LRR_dom_sf"/>
</dbReference>
<keyword evidence="1" id="KW-0433">Leucine-rich repeat</keyword>
<comment type="caution">
    <text evidence="4">The sequence shown here is derived from an EMBL/GenBank/DDBJ whole genome shotgun (WGS) entry which is preliminary data.</text>
</comment>
<keyword evidence="3" id="KW-1133">Transmembrane helix</keyword>
<accession>A0ABN8PAT4</accession>
<evidence type="ECO:0000313" key="5">
    <source>
        <dbReference type="Proteomes" id="UP001159405"/>
    </source>
</evidence>
<protein>
    <recommendedName>
        <fullName evidence="6">G-protein coupled receptors family 1 profile domain-containing protein</fullName>
    </recommendedName>
</protein>
<dbReference type="InterPro" id="IPR001611">
    <property type="entry name" value="Leu-rich_rpt"/>
</dbReference>
<keyword evidence="3" id="KW-0472">Membrane</keyword>
<organism evidence="4 5">
    <name type="scientific">Porites lobata</name>
    <dbReference type="NCBI Taxonomy" id="104759"/>
    <lineage>
        <taxon>Eukaryota</taxon>
        <taxon>Metazoa</taxon>
        <taxon>Cnidaria</taxon>
        <taxon>Anthozoa</taxon>
        <taxon>Hexacorallia</taxon>
        <taxon>Scleractinia</taxon>
        <taxon>Fungiina</taxon>
        <taxon>Poritidae</taxon>
        <taxon>Porites</taxon>
    </lineage>
</organism>
<evidence type="ECO:0008006" key="6">
    <source>
        <dbReference type="Google" id="ProtNLM"/>
    </source>
</evidence>
<dbReference type="SMART" id="SM00369">
    <property type="entry name" value="LRR_TYP"/>
    <property type="match status" value="10"/>
</dbReference>
<dbReference type="Gene3D" id="3.80.10.10">
    <property type="entry name" value="Ribonuclease Inhibitor"/>
    <property type="match status" value="2"/>
</dbReference>
<dbReference type="Gene3D" id="2.10.50.10">
    <property type="entry name" value="Tumor Necrosis Factor Receptor, subunit A, domain 2"/>
    <property type="match status" value="1"/>
</dbReference>
<keyword evidence="3" id="KW-0812">Transmembrane</keyword>
<evidence type="ECO:0000313" key="4">
    <source>
        <dbReference type="EMBL" id="CAH3139527.1"/>
    </source>
</evidence>
<evidence type="ECO:0000256" key="3">
    <source>
        <dbReference type="SAM" id="Phobius"/>
    </source>
</evidence>
<feature type="transmembrane region" description="Helical" evidence="3">
    <location>
        <begin position="662"/>
        <end position="686"/>
    </location>
</feature>